<sequence>MIAHFARLVNPLVSRRRWAGQEHIPKTGGVILVANHTSNYDPLALGEFIIWAGRWPRFLGKSEIWNVPGLGWFARKCEQIPVFRNTDRAINSLVHAEEALLTKHHAVAIYPEGTITADPDVWPMTGRRGAAQLALKTGVPVVPLVAVGPHRVLGQKNLEFGKLLGGRKPVSVMARPALDLSAYEGAEPTKEVLDDITELILDTLTEMVAEIRGEQPPPEGRYDMRLGRRVGDGAVRPE</sequence>
<dbReference type="Pfam" id="PF01553">
    <property type="entry name" value="Acyltransferase"/>
    <property type="match status" value="1"/>
</dbReference>
<feature type="compositionally biased region" description="Basic and acidic residues" evidence="3">
    <location>
        <begin position="220"/>
        <end position="238"/>
    </location>
</feature>
<dbReference type="GO" id="GO:0006654">
    <property type="term" value="P:phosphatidic acid biosynthetic process"/>
    <property type="evidence" value="ECO:0007669"/>
    <property type="project" value="TreeGrafter"/>
</dbReference>
<dbReference type="SUPFAM" id="SSF69593">
    <property type="entry name" value="Glycerol-3-phosphate (1)-acyltransferase"/>
    <property type="match status" value="1"/>
</dbReference>
<feature type="region of interest" description="Disordered" evidence="3">
    <location>
        <begin position="213"/>
        <end position="238"/>
    </location>
</feature>
<dbReference type="KEGG" id="tfl:RPIT_07135"/>
<organism evidence="5 6">
    <name type="scientific">Tessaracoccus flavus</name>
    <dbReference type="NCBI Taxonomy" id="1610493"/>
    <lineage>
        <taxon>Bacteria</taxon>
        <taxon>Bacillati</taxon>
        <taxon>Actinomycetota</taxon>
        <taxon>Actinomycetes</taxon>
        <taxon>Propionibacteriales</taxon>
        <taxon>Propionibacteriaceae</taxon>
        <taxon>Tessaracoccus</taxon>
    </lineage>
</organism>
<accession>A0A1Q2CIW2</accession>
<name>A0A1Q2CIW2_9ACTN</name>
<proteinExistence type="predicted"/>
<dbReference type="SMART" id="SM00563">
    <property type="entry name" value="PlsC"/>
    <property type="match status" value="1"/>
</dbReference>
<evidence type="ECO:0000313" key="5">
    <source>
        <dbReference type="EMBL" id="AQP46066.1"/>
    </source>
</evidence>
<dbReference type="GO" id="GO:0003841">
    <property type="term" value="F:1-acylglycerol-3-phosphate O-acyltransferase activity"/>
    <property type="evidence" value="ECO:0007669"/>
    <property type="project" value="TreeGrafter"/>
</dbReference>
<evidence type="ECO:0000313" key="6">
    <source>
        <dbReference type="Proteomes" id="UP000188324"/>
    </source>
</evidence>
<evidence type="ECO:0000256" key="2">
    <source>
        <dbReference type="ARBA" id="ARBA00023315"/>
    </source>
</evidence>
<keyword evidence="2" id="KW-0012">Acyltransferase</keyword>
<dbReference type="EMBL" id="CP019605">
    <property type="protein sequence ID" value="AQP46066.1"/>
    <property type="molecule type" value="Genomic_DNA"/>
</dbReference>
<reference evidence="5 6" key="1">
    <citation type="journal article" date="2016" name="Int. J. Syst. Evol. Microbiol.">
        <title>Tessaracoccus flavus sp. nov., isolated from the drainage system of a lindane-producing factory.</title>
        <authorList>
            <person name="Kumari R."/>
            <person name="Singh P."/>
            <person name="Schumann P."/>
            <person name="Lal R."/>
        </authorList>
    </citation>
    <scope>NUCLEOTIDE SEQUENCE [LARGE SCALE GENOMIC DNA]</scope>
    <source>
        <strain evidence="5 6">RP1T</strain>
    </source>
</reference>
<dbReference type="Proteomes" id="UP000188324">
    <property type="component" value="Chromosome"/>
</dbReference>
<dbReference type="InterPro" id="IPR002123">
    <property type="entry name" value="Plipid/glycerol_acylTrfase"/>
</dbReference>
<protein>
    <recommendedName>
        <fullName evidence="4">Phospholipid/glycerol acyltransferase domain-containing protein</fullName>
    </recommendedName>
</protein>
<evidence type="ECO:0000256" key="1">
    <source>
        <dbReference type="ARBA" id="ARBA00022679"/>
    </source>
</evidence>
<dbReference type="PANTHER" id="PTHR10434">
    <property type="entry name" value="1-ACYL-SN-GLYCEROL-3-PHOSPHATE ACYLTRANSFERASE"/>
    <property type="match status" value="1"/>
</dbReference>
<dbReference type="PANTHER" id="PTHR10434:SF55">
    <property type="entry name" value="POSSIBLE ACYLTRANSFERASE"/>
    <property type="match status" value="1"/>
</dbReference>
<keyword evidence="1" id="KW-0808">Transferase</keyword>
<keyword evidence="6" id="KW-1185">Reference proteome</keyword>
<dbReference type="GO" id="GO:0005886">
    <property type="term" value="C:plasma membrane"/>
    <property type="evidence" value="ECO:0007669"/>
    <property type="project" value="TreeGrafter"/>
</dbReference>
<feature type="domain" description="Phospholipid/glycerol acyltransferase" evidence="4">
    <location>
        <begin position="30"/>
        <end position="149"/>
    </location>
</feature>
<dbReference type="CDD" id="cd07989">
    <property type="entry name" value="LPLAT_AGPAT-like"/>
    <property type="match status" value="1"/>
</dbReference>
<evidence type="ECO:0000259" key="4">
    <source>
        <dbReference type="SMART" id="SM00563"/>
    </source>
</evidence>
<gene>
    <name evidence="5" type="ORF">RPIT_07135</name>
</gene>
<dbReference type="STRING" id="1610493.RPIT_07135"/>
<evidence type="ECO:0000256" key="3">
    <source>
        <dbReference type="SAM" id="MobiDB-lite"/>
    </source>
</evidence>
<dbReference type="AlphaFoldDB" id="A0A1Q2CIW2"/>